<dbReference type="GO" id="GO:0006974">
    <property type="term" value="P:DNA damage response"/>
    <property type="evidence" value="ECO:0007669"/>
    <property type="project" value="TreeGrafter"/>
</dbReference>
<dbReference type="Proteomes" id="UP001064206">
    <property type="component" value="Chromosome"/>
</dbReference>
<dbReference type="PANTHER" id="PTHR38785:SF1">
    <property type="entry name" value="HOMOLOG OF VIRK"/>
    <property type="match status" value="1"/>
</dbReference>
<name>A0A9Q9MVA3_RAOOR</name>
<evidence type="ECO:0000313" key="2">
    <source>
        <dbReference type="Proteomes" id="UP001064206"/>
    </source>
</evidence>
<organism evidence="1 2">
    <name type="scientific">Raoultella ornithinolytica</name>
    <name type="common">Klebsiella ornithinolytica</name>
    <dbReference type="NCBI Taxonomy" id="54291"/>
    <lineage>
        <taxon>Bacteria</taxon>
        <taxon>Pseudomonadati</taxon>
        <taxon>Pseudomonadota</taxon>
        <taxon>Gammaproteobacteria</taxon>
        <taxon>Enterobacterales</taxon>
        <taxon>Enterobacteriaceae</taxon>
        <taxon>Klebsiella/Raoultella group</taxon>
        <taxon>Raoultella</taxon>
    </lineage>
</organism>
<dbReference type="RefSeq" id="WP_260990847.1">
    <property type="nucleotide sequence ID" value="NZ_CP104450.1"/>
</dbReference>
<protein>
    <submittedName>
        <fullName evidence="1">VirK/YbjX family protein</fullName>
    </submittedName>
</protein>
<dbReference type="InterPro" id="IPR007488">
    <property type="entry name" value="DUF535"/>
</dbReference>
<dbReference type="AlphaFoldDB" id="A0A9Q9MVA3"/>
<dbReference type="PANTHER" id="PTHR38785">
    <property type="entry name" value="HOMOLOG OF VIRK"/>
    <property type="match status" value="1"/>
</dbReference>
<accession>A0A9Q9MVA3</accession>
<reference evidence="1" key="1">
    <citation type="submission" date="2022-09" db="EMBL/GenBank/DDBJ databases">
        <title>Multidrug resistance Raoultella ornithinolytica Strain MQB_Silv_108.</title>
        <authorList>
            <person name="Quintela-Baluja M."/>
        </authorList>
    </citation>
    <scope>NUCLEOTIDE SEQUENCE</scope>
    <source>
        <strain evidence="1">MQB_Silv_108</strain>
    </source>
</reference>
<proteinExistence type="predicted"/>
<dbReference type="EMBL" id="CP104450">
    <property type="protein sequence ID" value="UXE40898.1"/>
    <property type="molecule type" value="Genomic_DNA"/>
</dbReference>
<sequence length="323" mass="36807">MTTRYFIVTDNSLHSAFAQQPRTNLIADLVMGRLIPAPIWQKRNYRLKFLLRTALFYTPTRAMLDNLSVRPDFNQLLAAQVTLPGKVHRQYLTRGLNASQRAQAIISHYQFIDSLSGTQLAAAMSAAKETILLELQGKDEARFTLSASSAGKAEREGETTLWLRDGNQTLLASATFSVVRQQEQWQLVIGGLQGPRRNVPHEVIKLATRACHGLFPKRLLIEFIWALAARSHIQAIYGVSDNGHVFRALRYRLSKGRHFHASYDEFWQSIDGVADGAWRWRLPRQMERKSLDAIASKKRAEYRRRFQLLDDLIAQVAQLTPQP</sequence>
<dbReference type="Pfam" id="PF04393">
    <property type="entry name" value="DUF535"/>
    <property type="match status" value="1"/>
</dbReference>
<evidence type="ECO:0000313" key="1">
    <source>
        <dbReference type="EMBL" id="UXE40898.1"/>
    </source>
</evidence>
<gene>
    <name evidence="1" type="ORF">N2J37_10430</name>
</gene>